<keyword evidence="3" id="KW-1185">Reference proteome</keyword>
<comment type="caution">
    <text evidence="2">The sequence shown here is derived from an EMBL/GenBank/DDBJ whole genome shotgun (WGS) entry which is preliminary data.</text>
</comment>
<reference evidence="2" key="1">
    <citation type="submission" date="2018-04" db="EMBL/GenBank/DDBJ databases">
        <title>Genomes of the Obligate Erwinia dacicola and Facultative Enterobacter sp. OLF Endosymbionts of the Olive Fruit fly, Bactrocera oleae.</title>
        <authorList>
            <person name="Estes A.M."/>
            <person name="Hearn D.J."/>
            <person name="Agarwal S."/>
            <person name="Pierson E.A."/>
            <person name="Dunning-Hotopp J.C."/>
        </authorList>
    </citation>
    <scope>NUCLEOTIDE SEQUENCE [LARGE SCALE GENOMIC DNA]</scope>
    <source>
        <strain evidence="2">Oroville</strain>
    </source>
</reference>
<dbReference type="Gene3D" id="2.40.50.1070">
    <property type="match status" value="1"/>
</dbReference>
<protein>
    <submittedName>
        <fullName evidence="2">23S rRNA (Uracil(1939)-C(5))-methyltransferase RlmD domain protein</fullName>
        <ecNumber evidence="2">2.1.1.190</ecNumber>
    </submittedName>
</protein>
<keyword evidence="2" id="KW-0808">Transferase</keyword>
<dbReference type="EMBL" id="LJAM02000160">
    <property type="protein sequence ID" value="RAP71329.1"/>
    <property type="molecule type" value="Genomic_DNA"/>
</dbReference>
<sequence length="66" mass="7133">MGLPPPRPSQPQLSAENANSADRVPRKASSELVNITQCPILGSEHNVLIQPLRAVLNDLQAVPRAR</sequence>
<keyword evidence="2" id="KW-0489">Methyltransferase</keyword>
<accession>A0A328TLC4</accession>
<proteinExistence type="predicted"/>
<dbReference type="EC" id="2.1.1.190" evidence="2"/>
<dbReference type="AlphaFoldDB" id="A0A328TLC4"/>
<dbReference type="GO" id="GO:0008168">
    <property type="term" value="F:methyltransferase activity"/>
    <property type="evidence" value="ECO:0007669"/>
    <property type="project" value="UniProtKB-KW"/>
</dbReference>
<dbReference type="Proteomes" id="UP000244334">
    <property type="component" value="Unassembled WGS sequence"/>
</dbReference>
<evidence type="ECO:0000313" key="2">
    <source>
        <dbReference type="EMBL" id="RAP71329.1"/>
    </source>
</evidence>
<dbReference type="GO" id="GO:0032259">
    <property type="term" value="P:methylation"/>
    <property type="evidence" value="ECO:0007669"/>
    <property type="project" value="UniProtKB-KW"/>
</dbReference>
<feature type="region of interest" description="Disordered" evidence="1">
    <location>
        <begin position="1"/>
        <end position="29"/>
    </location>
</feature>
<gene>
    <name evidence="2" type="primary">rlmD</name>
    <name evidence="2" type="ORF">ACZ87_01856</name>
</gene>
<organism evidence="2 3">
    <name type="scientific">Candidatus Erwinia dacicola</name>
    <dbReference type="NCBI Taxonomy" id="252393"/>
    <lineage>
        <taxon>Bacteria</taxon>
        <taxon>Pseudomonadati</taxon>
        <taxon>Pseudomonadota</taxon>
        <taxon>Gammaproteobacteria</taxon>
        <taxon>Enterobacterales</taxon>
        <taxon>Erwiniaceae</taxon>
        <taxon>Erwinia</taxon>
    </lineage>
</organism>
<evidence type="ECO:0000313" key="3">
    <source>
        <dbReference type="Proteomes" id="UP000244334"/>
    </source>
</evidence>
<name>A0A328TLC4_9GAMM</name>
<evidence type="ECO:0000256" key="1">
    <source>
        <dbReference type="SAM" id="MobiDB-lite"/>
    </source>
</evidence>